<dbReference type="Pfam" id="PF02886">
    <property type="entry name" value="LBP_BPI_CETP_C"/>
    <property type="match status" value="1"/>
</dbReference>
<dbReference type="EMBL" id="JAATIQ010000036">
    <property type="protein sequence ID" value="KAF4396391.1"/>
    <property type="molecule type" value="Genomic_DNA"/>
</dbReference>
<evidence type="ECO:0000313" key="5">
    <source>
        <dbReference type="Proteomes" id="UP000583929"/>
    </source>
</evidence>
<dbReference type="Gene3D" id="3.15.10.10">
    <property type="entry name" value="Bactericidal permeability-increasing protein, domain 1"/>
    <property type="match status" value="1"/>
</dbReference>
<evidence type="ECO:0000256" key="1">
    <source>
        <dbReference type="SAM" id="SignalP"/>
    </source>
</evidence>
<dbReference type="SUPFAM" id="SSF55394">
    <property type="entry name" value="Bactericidal permeability-increasing protein, BPI"/>
    <property type="match status" value="2"/>
</dbReference>
<sequence length="990" mass="108107">MAGAAPAPMILLLLTAAFFIQAQTKLQSSGESFTSVEISQKGLNFVKDLLVTKAISSIIPLELAPIKKSMKIPFLGGVQMVLSNITIHGIDVGSSSYVKPGDTGIAIVASGITCSLTMNWRYSYSTWLFPIYVSDEGSASIQVEGMEVGLTLGLEIQEGTLKLSLLDCGCLVKEISINLDGGASWLYQGLIDAFEEEIESAVENGITKKLKEGTLKLDSFLQALPKEIPLDDNGSLNVTLVNVPLLSNSSIGFDINGLFTSSRNAPVPRYTEKNSQSLSACEDPPKMLGISLDEAVFNSASALYFNADFMRWIVDKIPDQSLLNTAGWRFIIPQLYRKYPNDDMNLNISLSSAPVIVISDRGIDSTVYADLIIDVVEASEKITPVACISLVIRTSASTKIIGNNLAGSVRLNDFTMSLKWSKVGNLHLYLIQPVIWTFVQTVFLPYTNGILGKGFPLPIIHGFTLQNAQLICSNSRITVCSDLNYTDSLKQISLRESSRLKGLRHGAGRHRAKWLRSGAAGGVIEKGEGSSDVVTPAMFGAGQTVMDEEAIEGRGNRGLAAKIGGGGVMVRDLREEIVGGDSNGNKEDIHVINSNDYIAYSDPKRKRADGKGVNGVGGLVGNIGPSGGGPVPLIHPKMHISLTLSPSKAPLLFSPHQPISAAPSKTCRLPLLTRPSPVVNALKEPGFLPAIGRAIEDDEYRIARSQVLRKGMDLEGYSIEGISIGGQETCVIVPEFKCAFDIGRCPTRAIHQNFVFITHAHLDHIGGLPMYVASRGLYSLKPPTIVVPPCIKEDVEKLFDIHRSMGQVELNFDLVPLDIGETFEMRSNLVVRPFKTQHVIPSQGYVIYSVRKKLKKQYIHLKGKQIEKIKKSGVEITDTILSPEVAFTGDTTSEYMRDPLNADALRAKILITEATFLDENYSIDHARQHGHTHIFEIIRNAEWIRNKSILLTHFSSRYHLEDIRQAVSKLQSKVSAKVVPLTEGFRSMHT</sequence>
<feature type="domain" description="Lipid-binding serum glycoprotein C-terminal" evidence="3">
    <location>
        <begin position="282"/>
        <end position="481"/>
    </location>
</feature>
<proteinExistence type="predicted"/>
<dbReference type="SMART" id="SM00328">
    <property type="entry name" value="BPI1"/>
    <property type="match status" value="1"/>
</dbReference>
<dbReference type="PANTHER" id="PTHR46801:SF6">
    <property type="entry name" value="LIPID-BINDING SERUM GLYCOPROTEIN C-TERMINAL DOMAIN-CONTAINING PROTEIN"/>
    <property type="match status" value="1"/>
</dbReference>
<dbReference type="Pfam" id="PF01273">
    <property type="entry name" value="LBP_BPI_CETP"/>
    <property type="match status" value="1"/>
</dbReference>
<dbReference type="InterPro" id="IPR017943">
    <property type="entry name" value="Bactericidal_perm-incr_a/b_dom"/>
</dbReference>
<dbReference type="InterPro" id="IPR001124">
    <property type="entry name" value="Lipid-bd_serum_glycop_C"/>
</dbReference>
<dbReference type="Proteomes" id="UP000583929">
    <property type="component" value="Unassembled WGS sequence"/>
</dbReference>
<feature type="chain" id="PRO_5029516645" evidence="1">
    <location>
        <begin position="23"/>
        <end position="990"/>
    </location>
</feature>
<organism evidence="4 5">
    <name type="scientific">Cannabis sativa</name>
    <name type="common">Hemp</name>
    <name type="synonym">Marijuana</name>
    <dbReference type="NCBI Taxonomy" id="3483"/>
    <lineage>
        <taxon>Eukaryota</taxon>
        <taxon>Viridiplantae</taxon>
        <taxon>Streptophyta</taxon>
        <taxon>Embryophyta</taxon>
        <taxon>Tracheophyta</taxon>
        <taxon>Spermatophyta</taxon>
        <taxon>Magnoliopsida</taxon>
        <taxon>eudicotyledons</taxon>
        <taxon>Gunneridae</taxon>
        <taxon>Pentapetalae</taxon>
        <taxon>rosids</taxon>
        <taxon>fabids</taxon>
        <taxon>Rosales</taxon>
        <taxon>Cannabaceae</taxon>
        <taxon>Cannabis</taxon>
    </lineage>
</organism>
<keyword evidence="1" id="KW-0732">Signal</keyword>
<accession>A0A7J6HN93</accession>
<dbReference type="SMART" id="SM00329">
    <property type="entry name" value="BPI2"/>
    <property type="match status" value="1"/>
</dbReference>
<dbReference type="InterPro" id="IPR017942">
    <property type="entry name" value="Lipid-bd_serum_glycop_N"/>
</dbReference>
<dbReference type="PANTHER" id="PTHR46801">
    <property type="entry name" value="OS06G0309200 PROTEIN"/>
    <property type="match status" value="1"/>
</dbReference>
<dbReference type="InterPro" id="IPR045897">
    <property type="entry name" value="BPI/LBP_pln"/>
</dbReference>
<evidence type="ECO:0000259" key="2">
    <source>
        <dbReference type="SMART" id="SM00328"/>
    </source>
</evidence>
<dbReference type="GO" id="GO:0008289">
    <property type="term" value="F:lipid binding"/>
    <property type="evidence" value="ECO:0007669"/>
    <property type="project" value="InterPro"/>
</dbReference>
<protein>
    <submittedName>
        <fullName evidence="4">Uncharacterized protein</fullName>
    </submittedName>
</protein>
<dbReference type="SUPFAM" id="SSF56281">
    <property type="entry name" value="Metallo-hydrolase/oxidoreductase"/>
    <property type="match status" value="1"/>
</dbReference>
<reference evidence="4 5" key="1">
    <citation type="journal article" date="2020" name="bioRxiv">
        <title>Sequence and annotation of 42 cannabis genomes reveals extensive copy number variation in cannabinoid synthesis and pathogen resistance genes.</title>
        <authorList>
            <person name="Mckernan K.J."/>
            <person name="Helbert Y."/>
            <person name="Kane L.T."/>
            <person name="Ebling H."/>
            <person name="Zhang L."/>
            <person name="Liu B."/>
            <person name="Eaton Z."/>
            <person name="Mclaughlin S."/>
            <person name="Kingan S."/>
            <person name="Baybayan P."/>
            <person name="Concepcion G."/>
            <person name="Jordan M."/>
            <person name="Riva A."/>
            <person name="Barbazuk W."/>
            <person name="Harkins T."/>
        </authorList>
    </citation>
    <scope>NUCLEOTIDE SEQUENCE [LARGE SCALE GENOMIC DNA]</scope>
    <source>
        <strain evidence="5">cv. Jamaican Lion 4</strain>
        <tissue evidence="4">Leaf</tissue>
    </source>
</reference>
<gene>
    <name evidence="4" type="ORF">G4B88_019191</name>
</gene>
<dbReference type="InterPro" id="IPR036866">
    <property type="entry name" value="RibonucZ/Hydroxyglut_hydro"/>
</dbReference>
<dbReference type="InterPro" id="IPR001279">
    <property type="entry name" value="Metallo-B-lactamas"/>
</dbReference>
<keyword evidence="5" id="KW-1185">Reference proteome</keyword>
<evidence type="ECO:0000259" key="3">
    <source>
        <dbReference type="SMART" id="SM00329"/>
    </source>
</evidence>
<dbReference type="Gene3D" id="3.60.15.10">
    <property type="entry name" value="Ribonuclease Z/Hydroxyacylglutathione hydrolase-like"/>
    <property type="match status" value="1"/>
</dbReference>
<dbReference type="CDD" id="cd16272">
    <property type="entry name" value="RNaseZ_MBL-fold"/>
    <property type="match status" value="1"/>
</dbReference>
<dbReference type="CDD" id="cd00026">
    <property type="entry name" value="BPI2"/>
    <property type="match status" value="1"/>
</dbReference>
<dbReference type="Pfam" id="PF12706">
    <property type="entry name" value="Lactamase_B_2"/>
    <property type="match status" value="1"/>
</dbReference>
<dbReference type="CDD" id="cd00025">
    <property type="entry name" value="BPI1"/>
    <property type="match status" value="1"/>
</dbReference>
<feature type="domain" description="Lipid-binding serum glycoprotein N-terminal" evidence="2">
    <location>
        <begin position="38"/>
        <end position="272"/>
    </location>
</feature>
<evidence type="ECO:0000313" key="4">
    <source>
        <dbReference type="EMBL" id="KAF4396391.1"/>
    </source>
</evidence>
<comment type="caution">
    <text evidence="4">The sequence shown here is derived from an EMBL/GenBank/DDBJ whole genome shotgun (WGS) entry which is preliminary data.</text>
</comment>
<dbReference type="Gene3D" id="3.15.20.10">
    <property type="entry name" value="Bactericidal permeability-increasing protein, domain 2"/>
    <property type="match status" value="1"/>
</dbReference>
<feature type="signal peptide" evidence="1">
    <location>
        <begin position="1"/>
        <end position="22"/>
    </location>
</feature>
<dbReference type="AlphaFoldDB" id="A0A7J6HN93"/>
<name>A0A7J6HN93_CANSA</name>